<dbReference type="InterPro" id="IPR000836">
    <property type="entry name" value="PRTase_dom"/>
</dbReference>
<reference evidence="3" key="1">
    <citation type="submission" date="2022-11" db="EMBL/GenBank/DDBJ databases">
        <title>Lacrimispora xylanolytica sy1, complete genome.</title>
        <authorList>
            <person name="Choi S."/>
        </authorList>
    </citation>
    <scope>NUCLEOTIDE SEQUENCE</scope>
    <source>
        <strain evidence="3">Sy1</strain>
    </source>
</reference>
<dbReference type="Pfam" id="PF18912">
    <property type="entry name" value="DZR_2"/>
    <property type="match status" value="1"/>
</dbReference>
<organism evidence="3 4">
    <name type="scientific">Lacrimispora xylanolytica</name>
    <dbReference type="NCBI Taxonomy" id="29375"/>
    <lineage>
        <taxon>Bacteria</taxon>
        <taxon>Bacillati</taxon>
        <taxon>Bacillota</taxon>
        <taxon>Clostridia</taxon>
        <taxon>Lachnospirales</taxon>
        <taxon>Lachnospiraceae</taxon>
        <taxon>Lacrimispora</taxon>
    </lineage>
</organism>
<gene>
    <name evidence="3" type="ORF">OW255_18790</name>
</gene>
<dbReference type="InterPro" id="IPR044005">
    <property type="entry name" value="DZR_2"/>
</dbReference>
<dbReference type="Proteomes" id="UP001163115">
    <property type="component" value="Chromosome"/>
</dbReference>
<dbReference type="Gene3D" id="3.40.50.2020">
    <property type="match status" value="1"/>
</dbReference>
<sequence length="236" mass="26790">MNPSFFVDLLFPRRCPVCDDIVMPKGRLICPACFKKLSFVKGPVCKKCGKEVMSENIEYCFDCVRHKRSFDYGLALLNYDETAKSSMIKIKYKNRREYLDFYGEGIAARYEKQIRRMNAGVLVPIPVHPKRERERGFNQAEVLANKVGKALDLPVASGMLLRNKNTMPQKGLDPNERLKNLEAAFVPGERKPGIEGAILMDDIYTTGSTMEACTRALKKAGIKRIYFLTICIGRGY</sequence>
<dbReference type="RefSeq" id="WP_268114961.1">
    <property type="nucleotide sequence ID" value="NZ_CP113524.1"/>
</dbReference>
<evidence type="ECO:0000313" key="4">
    <source>
        <dbReference type="Proteomes" id="UP001163115"/>
    </source>
</evidence>
<dbReference type="InterPro" id="IPR029057">
    <property type="entry name" value="PRTase-like"/>
</dbReference>
<keyword evidence="4" id="KW-1185">Reference proteome</keyword>
<comment type="similarity">
    <text evidence="1">Belongs to the ComF/GntX family.</text>
</comment>
<dbReference type="PANTHER" id="PTHR47505">
    <property type="entry name" value="DNA UTILIZATION PROTEIN YHGH"/>
    <property type="match status" value="1"/>
</dbReference>
<proteinExistence type="inferred from homology"/>
<evidence type="ECO:0000256" key="1">
    <source>
        <dbReference type="ARBA" id="ARBA00008007"/>
    </source>
</evidence>
<feature type="domain" description="Double zinc ribbon" evidence="2">
    <location>
        <begin position="7"/>
        <end position="64"/>
    </location>
</feature>
<evidence type="ECO:0000259" key="2">
    <source>
        <dbReference type="Pfam" id="PF18912"/>
    </source>
</evidence>
<dbReference type="PANTHER" id="PTHR47505:SF1">
    <property type="entry name" value="DNA UTILIZATION PROTEIN YHGH"/>
    <property type="match status" value="1"/>
</dbReference>
<dbReference type="CDD" id="cd06223">
    <property type="entry name" value="PRTases_typeI"/>
    <property type="match status" value="1"/>
</dbReference>
<evidence type="ECO:0000313" key="3">
    <source>
        <dbReference type="EMBL" id="WAJ23581.1"/>
    </source>
</evidence>
<accession>A0ABY7AAJ2</accession>
<dbReference type="EMBL" id="CP113524">
    <property type="protein sequence ID" value="WAJ23581.1"/>
    <property type="molecule type" value="Genomic_DNA"/>
</dbReference>
<protein>
    <submittedName>
        <fullName evidence="3">ComF family protein</fullName>
    </submittedName>
</protein>
<dbReference type="SUPFAM" id="SSF53271">
    <property type="entry name" value="PRTase-like"/>
    <property type="match status" value="1"/>
</dbReference>
<dbReference type="InterPro" id="IPR051910">
    <property type="entry name" value="ComF/GntX_DNA_util-trans"/>
</dbReference>
<name>A0ABY7AAJ2_9FIRM</name>